<sequence precursor="true">MRSLILSMMLAAGLLIINQSNHIQADPPNKGKETTQEKPAKLESKNSSRDAVQLKLMKALNEKHDFQFVEVPLEEVAHYLSDLLSIPVVLDARSLDDEGYRFDMPVSFTGEQITTRSMLHHLFKQSYLDLGWTTRNESLVIGSHWEMEESQVTQLYPVNDFVPHTPPATAGELSPFGRDDDVGDDMGGFGMETESTADEGRYDDMEHLIQVLQYPSNHCWSNEDGEGGAISPLEFQWGNLISVKHNLQAQQEVTVLLETLRMIDSANQVNKTGSQPVDSIAQLAMEYQEIVESARTKHEEALKQKISLEFLETPLNEVIRFLSETTKIPFQLDIVALEDEGIAPGNPMTFACQDISLQSALKLLFSSTGDSLDYVLDYEVLTVTTEIAAEEMMRVQVYDVSDLIAQNEIPATLLPEYSSGVYGGSSFGYGSDFNGGFGGTSPNMPQQGSGGGLFQLIDPKMKPASDTSEALMPSEVVMLNQFDDGMAGTGGFGGNYAVTNWFEDAIMKSTPGPWELNDGTGGAVIFHQTHNARVLIVRQTRRNHEAVTEFLTSLRELKSN</sequence>
<keyword evidence="4" id="KW-1185">Reference proteome</keyword>
<feature type="chain" id="PRO_5023098764" evidence="2">
    <location>
        <begin position="26"/>
        <end position="560"/>
    </location>
</feature>
<dbReference type="AlphaFoldDB" id="A0A5C5XI97"/>
<organism evidence="3 4">
    <name type="scientific">Rubinisphaera italica</name>
    <dbReference type="NCBI Taxonomy" id="2527969"/>
    <lineage>
        <taxon>Bacteria</taxon>
        <taxon>Pseudomonadati</taxon>
        <taxon>Planctomycetota</taxon>
        <taxon>Planctomycetia</taxon>
        <taxon>Planctomycetales</taxon>
        <taxon>Planctomycetaceae</taxon>
        <taxon>Rubinisphaera</taxon>
    </lineage>
</organism>
<evidence type="ECO:0000313" key="4">
    <source>
        <dbReference type="Proteomes" id="UP000316095"/>
    </source>
</evidence>
<feature type="compositionally biased region" description="Basic and acidic residues" evidence="1">
    <location>
        <begin position="29"/>
        <end position="47"/>
    </location>
</feature>
<keyword evidence="2" id="KW-0732">Signal</keyword>
<dbReference type="Proteomes" id="UP000316095">
    <property type="component" value="Unassembled WGS sequence"/>
</dbReference>
<proteinExistence type="predicted"/>
<dbReference type="OrthoDB" id="263325at2"/>
<evidence type="ECO:0000256" key="1">
    <source>
        <dbReference type="SAM" id="MobiDB-lite"/>
    </source>
</evidence>
<protein>
    <submittedName>
        <fullName evidence="3">Uncharacterized protein</fullName>
    </submittedName>
</protein>
<reference evidence="3 4" key="1">
    <citation type="submission" date="2019-02" db="EMBL/GenBank/DDBJ databases">
        <title>Deep-cultivation of Planctomycetes and their phenomic and genomic characterization uncovers novel biology.</title>
        <authorList>
            <person name="Wiegand S."/>
            <person name="Jogler M."/>
            <person name="Boedeker C."/>
            <person name="Pinto D."/>
            <person name="Vollmers J."/>
            <person name="Rivas-Marin E."/>
            <person name="Kohn T."/>
            <person name="Peeters S.H."/>
            <person name="Heuer A."/>
            <person name="Rast P."/>
            <person name="Oberbeckmann S."/>
            <person name="Bunk B."/>
            <person name="Jeske O."/>
            <person name="Meyerdierks A."/>
            <person name="Storesund J.E."/>
            <person name="Kallscheuer N."/>
            <person name="Luecker S."/>
            <person name="Lage O.M."/>
            <person name="Pohl T."/>
            <person name="Merkel B.J."/>
            <person name="Hornburger P."/>
            <person name="Mueller R.-W."/>
            <person name="Bruemmer F."/>
            <person name="Labrenz M."/>
            <person name="Spormann A.M."/>
            <person name="Op Den Camp H."/>
            <person name="Overmann J."/>
            <person name="Amann R."/>
            <person name="Jetten M.S.M."/>
            <person name="Mascher T."/>
            <person name="Medema M.H."/>
            <person name="Devos D.P."/>
            <person name="Kaster A.-K."/>
            <person name="Ovreas L."/>
            <person name="Rohde M."/>
            <person name="Galperin M.Y."/>
            <person name="Jogler C."/>
        </authorList>
    </citation>
    <scope>NUCLEOTIDE SEQUENCE [LARGE SCALE GENOMIC DNA]</scope>
    <source>
        <strain evidence="3 4">Pan54</strain>
    </source>
</reference>
<evidence type="ECO:0000313" key="3">
    <source>
        <dbReference type="EMBL" id="TWT62439.1"/>
    </source>
</evidence>
<accession>A0A5C5XI97</accession>
<comment type="caution">
    <text evidence="3">The sequence shown here is derived from an EMBL/GenBank/DDBJ whole genome shotgun (WGS) entry which is preliminary data.</text>
</comment>
<evidence type="ECO:0000256" key="2">
    <source>
        <dbReference type="SAM" id="SignalP"/>
    </source>
</evidence>
<dbReference type="RefSeq" id="WP_146504293.1">
    <property type="nucleotide sequence ID" value="NZ_SJPG01000001.1"/>
</dbReference>
<feature type="region of interest" description="Disordered" evidence="1">
    <location>
        <begin position="22"/>
        <end position="47"/>
    </location>
</feature>
<name>A0A5C5XI97_9PLAN</name>
<feature type="signal peptide" evidence="2">
    <location>
        <begin position="1"/>
        <end position="25"/>
    </location>
</feature>
<dbReference type="EMBL" id="SJPG01000001">
    <property type="protein sequence ID" value="TWT62439.1"/>
    <property type="molecule type" value="Genomic_DNA"/>
</dbReference>
<gene>
    <name evidence="3" type="ORF">Pan54_31810</name>
</gene>